<dbReference type="InParanoid" id="A0A7M7LTH5"/>
<feature type="coiled-coil region" evidence="4">
    <location>
        <begin position="23"/>
        <end position="153"/>
    </location>
</feature>
<feature type="compositionally biased region" description="Polar residues" evidence="5">
    <location>
        <begin position="410"/>
        <end position="420"/>
    </location>
</feature>
<evidence type="ECO:0000256" key="3">
    <source>
        <dbReference type="ARBA" id="ARBA00023136"/>
    </source>
</evidence>
<dbReference type="OrthoDB" id="10068192at2759"/>
<feature type="region of interest" description="Disordered" evidence="5">
    <location>
        <begin position="296"/>
        <end position="379"/>
    </location>
</feature>
<feature type="compositionally biased region" description="Low complexity" evidence="5">
    <location>
        <begin position="547"/>
        <end position="556"/>
    </location>
</feature>
<accession>A0A7M7LTH5</accession>
<feature type="compositionally biased region" description="Basic and acidic residues" evidence="5">
    <location>
        <begin position="502"/>
        <end position="516"/>
    </location>
</feature>
<dbReference type="Proteomes" id="UP000007110">
    <property type="component" value="Unassembled WGS sequence"/>
</dbReference>
<keyword evidence="4" id="KW-0175">Coiled coil</keyword>
<dbReference type="PANTHER" id="PTHR28664">
    <property type="entry name" value="TIGHT JUNCTION-ASSOCIATED PROTEIN 1"/>
    <property type="match status" value="1"/>
</dbReference>
<reference evidence="6" key="2">
    <citation type="submission" date="2021-01" db="UniProtKB">
        <authorList>
            <consortium name="EnsemblMetazoa"/>
        </authorList>
    </citation>
    <scope>IDENTIFICATION</scope>
</reference>
<dbReference type="PANTHER" id="PTHR28664:SF4">
    <property type="entry name" value="TIGHT JUNCTION-ASSOCIATED PROTEIN 1"/>
    <property type="match status" value="1"/>
</dbReference>
<keyword evidence="7" id="KW-1185">Reference proteome</keyword>
<name>A0A7M7LTH5_STRPU</name>
<organism evidence="6 7">
    <name type="scientific">Strongylocentrotus purpuratus</name>
    <name type="common">Purple sea urchin</name>
    <dbReference type="NCBI Taxonomy" id="7668"/>
    <lineage>
        <taxon>Eukaryota</taxon>
        <taxon>Metazoa</taxon>
        <taxon>Echinodermata</taxon>
        <taxon>Eleutherozoa</taxon>
        <taxon>Echinozoa</taxon>
        <taxon>Echinoidea</taxon>
        <taxon>Euechinoidea</taxon>
        <taxon>Echinacea</taxon>
        <taxon>Camarodonta</taxon>
        <taxon>Echinidea</taxon>
        <taxon>Strongylocentrotidae</taxon>
        <taxon>Strongylocentrotus</taxon>
    </lineage>
</organism>
<evidence type="ECO:0000313" key="7">
    <source>
        <dbReference type="Proteomes" id="UP000007110"/>
    </source>
</evidence>
<evidence type="ECO:0008006" key="8">
    <source>
        <dbReference type="Google" id="ProtNLM"/>
    </source>
</evidence>
<feature type="compositionally biased region" description="Basic and acidic residues" evidence="5">
    <location>
        <begin position="305"/>
        <end position="327"/>
    </location>
</feature>
<evidence type="ECO:0000256" key="5">
    <source>
        <dbReference type="SAM" id="MobiDB-lite"/>
    </source>
</evidence>
<dbReference type="EnsemblMetazoa" id="XM_011677353">
    <property type="protein sequence ID" value="XP_011675655"/>
    <property type="gene ID" value="LOC100889010"/>
</dbReference>
<comment type="subcellular location">
    <subcellularLocation>
        <location evidence="1">Membrane</location>
        <topology evidence="1">Peripheral membrane protein</topology>
    </subcellularLocation>
</comment>
<dbReference type="RefSeq" id="XP_011675655.2">
    <property type="nucleotide sequence ID" value="XM_011677353.2"/>
</dbReference>
<feature type="region of interest" description="Disordered" evidence="5">
    <location>
        <begin position="402"/>
        <end position="613"/>
    </location>
</feature>
<reference evidence="7" key="1">
    <citation type="submission" date="2015-02" db="EMBL/GenBank/DDBJ databases">
        <title>Genome sequencing for Strongylocentrotus purpuratus.</title>
        <authorList>
            <person name="Murali S."/>
            <person name="Liu Y."/>
            <person name="Vee V."/>
            <person name="English A."/>
            <person name="Wang M."/>
            <person name="Skinner E."/>
            <person name="Han Y."/>
            <person name="Muzny D.M."/>
            <person name="Worley K.C."/>
            <person name="Gibbs R.A."/>
        </authorList>
    </citation>
    <scope>NUCLEOTIDE SEQUENCE</scope>
</reference>
<proteinExistence type="predicted"/>
<dbReference type="GeneID" id="100889010"/>
<evidence type="ECO:0000256" key="4">
    <source>
        <dbReference type="SAM" id="Coils"/>
    </source>
</evidence>
<feature type="compositionally biased region" description="Low complexity" evidence="5">
    <location>
        <begin position="435"/>
        <end position="454"/>
    </location>
</feature>
<keyword evidence="3" id="KW-0472">Membrane</keyword>
<feature type="compositionally biased region" description="Pro residues" evidence="5">
    <location>
        <begin position="349"/>
        <end position="358"/>
    </location>
</feature>
<dbReference type="AlphaFoldDB" id="A0A7M7LTH5"/>
<evidence type="ECO:0000313" key="6">
    <source>
        <dbReference type="EnsemblMetazoa" id="XP_011675655"/>
    </source>
</evidence>
<dbReference type="InterPro" id="IPR043441">
    <property type="entry name" value="Tjap1/BEGAIN"/>
</dbReference>
<keyword evidence="2" id="KW-0597">Phosphoprotein</keyword>
<protein>
    <recommendedName>
        <fullName evidence="8">Brain-enriched guanylate kinase-associated protein</fullName>
    </recommendedName>
</protein>
<evidence type="ECO:0000256" key="1">
    <source>
        <dbReference type="ARBA" id="ARBA00004170"/>
    </source>
</evidence>
<evidence type="ECO:0000256" key="2">
    <source>
        <dbReference type="ARBA" id="ARBA00022553"/>
    </source>
</evidence>
<feature type="compositionally biased region" description="Basic and acidic residues" evidence="5">
    <location>
        <begin position="577"/>
        <end position="588"/>
    </location>
</feature>
<sequence length="613" mass="67125">MGDMGGAPDHDKCHVCGCSKEQYYTLKQRVEESKQRINLMESEFLQSTLYTENELDECREEYRLLQQKYNALEKSHQELHEINQDLEERILDVERETQLLYEDQAAAYEKEKQALNREVLTLSQKLLDTKFEINKLEEKNNRYKKDCDLAVQLLQCTPSGAYMQHKVSQLPQDLQYFVHQIMGEINKGVYQPSATSPTESSNHPLLGSSGTSISNGLIAARTYNSVPAHVVARAMQRREEEEKKEMEKLVPTTRKRKVGKDGVVLLHDKGTQTITRPTMNKKYSLLCVKCGMTMKDEEEPSAEPAVEKQKEKEEVVEKKPEQEKHLLVDVSIEEDTEPPPVNLLDLTDTPPPRVPYPKGPSNTSLLLDLLDGPTDDAPEAEKAAQEQTLVDLSDLVIGVPEEMSHPSVDSPLSNATSPQDAATPADSGIFDDVLATSSATTHTSDSAASSDIASLEPEADAAMNVSRRSTPSRRLGSEGDGSPQHKVNGGGASSPLASHYNSDSDSKSADGQHDDPSSPPPSPVRTPVDKPAPRHPKTSPPPPPTSMTPQTTSTSTAIVKPRINGQINAGGRPGKLANKDGPMKDKPRPIGSASANQAAPIGRSKASYMQTSV</sequence>
<dbReference type="GO" id="GO:0016020">
    <property type="term" value="C:membrane"/>
    <property type="evidence" value="ECO:0007669"/>
    <property type="project" value="UniProtKB-SubCell"/>
</dbReference>